<dbReference type="Pfam" id="PF00376">
    <property type="entry name" value="MerR"/>
    <property type="match status" value="1"/>
</dbReference>
<accession>A0A318ELX8</accession>
<organism evidence="2 3">
    <name type="scientific">Lachnotalea glycerini</name>
    <dbReference type="NCBI Taxonomy" id="1763509"/>
    <lineage>
        <taxon>Bacteria</taxon>
        <taxon>Bacillati</taxon>
        <taxon>Bacillota</taxon>
        <taxon>Clostridia</taxon>
        <taxon>Lachnospirales</taxon>
        <taxon>Lachnospiraceae</taxon>
        <taxon>Lachnotalea</taxon>
    </lineage>
</organism>
<dbReference type="PROSITE" id="PS50937">
    <property type="entry name" value="HTH_MERR_2"/>
    <property type="match status" value="1"/>
</dbReference>
<gene>
    <name evidence="2" type="ORF">C8E03_11856</name>
</gene>
<dbReference type="GO" id="GO:0003677">
    <property type="term" value="F:DNA binding"/>
    <property type="evidence" value="ECO:0007669"/>
    <property type="project" value="InterPro"/>
</dbReference>
<dbReference type="PROSITE" id="PS00552">
    <property type="entry name" value="HTH_MERR_1"/>
    <property type="match status" value="1"/>
</dbReference>
<dbReference type="Gene3D" id="1.10.1660.10">
    <property type="match status" value="1"/>
</dbReference>
<dbReference type="GO" id="GO:0006355">
    <property type="term" value="P:regulation of DNA-templated transcription"/>
    <property type="evidence" value="ECO:0007669"/>
    <property type="project" value="InterPro"/>
</dbReference>
<dbReference type="EMBL" id="QICS01000018">
    <property type="protein sequence ID" value="PXV85346.1"/>
    <property type="molecule type" value="Genomic_DNA"/>
</dbReference>
<dbReference type="Proteomes" id="UP000247523">
    <property type="component" value="Unassembled WGS sequence"/>
</dbReference>
<name>A0A318ELX8_9FIRM</name>
<sequence>MEDRLYSIGEVSKNCNISTKALRFYDKLGVISPDLICKEILRIKCYENVIK</sequence>
<evidence type="ECO:0000259" key="1">
    <source>
        <dbReference type="PROSITE" id="PS50937"/>
    </source>
</evidence>
<dbReference type="InterPro" id="IPR000551">
    <property type="entry name" value="MerR-type_HTH_dom"/>
</dbReference>
<reference evidence="2 3" key="1">
    <citation type="submission" date="2018-05" db="EMBL/GenBank/DDBJ databases">
        <title>Genomic Encyclopedia of Type Strains, Phase IV (KMG-IV): sequencing the most valuable type-strain genomes for metagenomic binning, comparative biology and taxonomic classification.</title>
        <authorList>
            <person name="Goeker M."/>
        </authorList>
    </citation>
    <scope>NUCLEOTIDE SEQUENCE [LARGE SCALE GENOMIC DNA]</scope>
    <source>
        <strain evidence="2 3">DSM 28816</strain>
    </source>
</reference>
<dbReference type="AlphaFoldDB" id="A0A318ELX8"/>
<evidence type="ECO:0000313" key="2">
    <source>
        <dbReference type="EMBL" id="PXV85346.1"/>
    </source>
</evidence>
<comment type="caution">
    <text evidence="2">The sequence shown here is derived from an EMBL/GenBank/DDBJ whole genome shotgun (WGS) entry which is preliminary data.</text>
</comment>
<proteinExistence type="predicted"/>
<feature type="domain" description="HTH merR-type" evidence="1">
    <location>
        <begin position="5"/>
        <end position="33"/>
    </location>
</feature>
<dbReference type="SUPFAM" id="SSF46955">
    <property type="entry name" value="Putative DNA-binding domain"/>
    <property type="match status" value="1"/>
</dbReference>
<evidence type="ECO:0000313" key="3">
    <source>
        <dbReference type="Proteomes" id="UP000247523"/>
    </source>
</evidence>
<protein>
    <submittedName>
        <fullName evidence="2">MerR-like DNA binding protein</fullName>
    </submittedName>
</protein>
<dbReference type="InterPro" id="IPR009061">
    <property type="entry name" value="DNA-bd_dom_put_sf"/>
</dbReference>